<evidence type="ECO:0000256" key="2">
    <source>
        <dbReference type="SAM" id="SignalP"/>
    </source>
</evidence>
<comment type="caution">
    <text evidence="3">The sequence shown here is derived from an EMBL/GenBank/DDBJ whole genome shotgun (WGS) entry which is preliminary data.</text>
</comment>
<proteinExistence type="predicted"/>
<reference evidence="3" key="1">
    <citation type="submission" date="2023-07" db="EMBL/GenBank/DDBJ databases">
        <title>Functional and genomic diversity of the sorghum phyllosphere microbiome.</title>
        <authorList>
            <person name="Shade A."/>
        </authorList>
    </citation>
    <scope>NUCLEOTIDE SEQUENCE</scope>
    <source>
        <strain evidence="3">SORGH_AS_0457</strain>
    </source>
</reference>
<sequence>MKRFLAATLSLTLLAATGSAFAAPPHHDDRDNRDRHDQRDDRNHGPSRGHDRHDPPRRGGHLDKDHRGAYVSDYKRHGLHAPKRGQQWRKVDDRYVLIAVATGLIADVVLNGR</sequence>
<feature type="chain" id="PRO_5043054545" evidence="2">
    <location>
        <begin position="23"/>
        <end position="113"/>
    </location>
</feature>
<feature type="signal peptide" evidence="2">
    <location>
        <begin position="1"/>
        <end position="22"/>
    </location>
</feature>
<evidence type="ECO:0000313" key="4">
    <source>
        <dbReference type="Proteomes" id="UP001226084"/>
    </source>
</evidence>
<gene>
    <name evidence="3" type="ORF">QE424_002333</name>
</gene>
<dbReference type="AlphaFoldDB" id="A0AAP5E9R2"/>
<feature type="compositionally biased region" description="Basic and acidic residues" evidence="1">
    <location>
        <begin position="25"/>
        <end position="68"/>
    </location>
</feature>
<dbReference type="Gene3D" id="3.10.450.160">
    <property type="entry name" value="inner membrane protein cigr"/>
    <property type="match status" value="1"/>
</dbReference>
<name>A0AAP5E9R2_9GAMM</name>
<organism evidence="3 4">
    <name type="scientific">Stenotrophomonas rhizophila</name>
    <dbReference type="NCBI Taxonomy" id="216778"/>
    <lineage>
        <taxon>Bacteria</taxon>
        <taxon>Pseudomonadati</taxon>
        <taxon>Pseudomonadota</taxon>
        <taxon>Gammaproteobacteria</taxon>
        <taxon>Lysobacterales</taxon>
        <taxon>Lysobacteraceae</taxon>
        <taxon>Stenotrophomonas</taxon>
    </lineage>
</organism>
<dbReference type="Proteomes" id="UP001226084">
    <property type="component" value="Unassembled WGS sequence"/>
</dbReference>
<accession>A0AAP5E9R2</accession>
<protein>
    <submittedName>
        <fullName evidence="3">Ni/Co efflux regulator RcnB</fullName>
    </submittedName>
</protein>
<evidence type="ECO:0000256" key="1">
    <source>
        <dbReference type="SAM" id="MobiDB-lite"/>
    </source>
</evidence>
<dbReference type="InterPro" id="IPR024572">
    <property type="entry name" value="RcnB"/>
</dbReference>
<dbReference type="RefSeq" id="WP_093533917.1">
    <property type="nucleotide sequence ID" value="NZ_CP088000.1"/>
</dbReference>
<keyword evidence="2" id="KW-0732">Signal</keyword>
<feature type="region of interest" description="Disordered" evidence="1">
    <location>
        <begin position="18"/>
        <end position="68"/>
    </location>
</feature>
<evidence type="ECO:0000313" key="3">
    <source>
        <dbReference type="EMBL" id="MDQ1109174.1"/>
    </source>
</evidence>
<dbReference type="Pfam" id="PF11776">
    <property type="entry name" value="RcnB"/>
    <property type="match status" value="1"/>
</dbReference>
<dbReference type="EMBL" id="JAUTAS010000001">
    <property type="protein sequence ID" value="MDQ1109174.1"/>
    <property type="molecule type" value="Genomic_DNA"/>
</dbReference>